<sequence>MKTWSRSRPPGSVGAMVSAPKPKSVYKPLSAGKSFTPARPKPKVSAGGGKKANGYDDGPRPPREAPPSVAQGPRTQSKPLPGPRQPKGPPPTSVLRPAEPAKPPSSRRRERSSRLKV</sequence>
<dbReference type="EMBL" id="LSRX01001462">
    <property type="protein sequence ID" value="OLP79637.1"/>
    <property type="molecule type" value="Genomic_DNA"/>
</dbReference>
<dbReference type="Proteomes" id="UP000186817">
    <property type="component" value="Unassembled WGS sequence"/>
</dbReference>
<feature type="compositionally biased region" description="Basic residues" evidence="1">
    <location>
        <begin position="105"/>
        <end position="117"/>
    </location>
</feature>
<organism evidence="2 3">
    <name type="scientific">Symbiodinium microadriaticum</name>
    <name type="common">Dinoflagellate</name>
    <name type="synonym">Zooxanthella microadriatica</name>
    <dbReference type="NCBI Taxonomy" id="2951"/>
    <lineage>
        <taxon>Eukaryota</taxon>
        <taxon>Sar</taxon>
        <taxon>Alveolata</taxon>
        <taxon>Dinophyceae</taxon>
        <taxon>Suessiales</taxon>
        <taxon>Symbiodiniaceae</taxon>
        <taxon>Symbiodinium</taxon>
    </lineage>
</organism>
<protein>
    <submittedName>
        <fullName evidence="2">Uncharacterized protein</fullName>
    </submittedName>
</protein>
<keyword evidence="3" id="KW-1185">Reference proteome</keyword>
<proteinExistence type="predicted"/>
<feature type="compositionally biased region" description="Pro residues" evidence="1">
    <location>
        <begin position="80"/>
        <end position="92"/>
    </location>
</feature>
<name>A0A1Q9C9Y7_SYMMI</name>
<dbReference type="AlphaFoldDB" id="A0A1Q9C9Y7"/>
<evidence type="ECO:0000313" key="3">
    <source>
        <dbReference type="Proteomes" id="UP000186817"/>
    </source>
</evidence>
<evidence type="ECO:0000313" key="2">
    <source>
        <dbReference type="EMBL" id="OLP79637.1"/>
    </source>
</evidence>
<feature type="region of interest" description="Disordered" evidence="1">
    <location>
        <begin position="1"/>
        <end position="117"/>
    </location>
</feature>
<reference evidence="2 3" key="1">
    <citation type="submission" date="2016-02" db="EMBL/GenBank/DDBJ databases">
        <title>Genome analysis of coral dinoflagellate symbionts highlights evolutionary adaptations to a symbiotic lifestyle.</title>
        <authorList>
            <person name="Aranda M."/>
            <person name="Li Y."/>
            <person name="Liew Y.J."/>
            <person name="Baumgarten S."/>
            <person name="Simakov O."/>
            <person name="Wilson M."/>
            <person name="Piel J."/>
            <person name="Ashoor H."/>
            <person name="Bougouffa S."/>
            <person name="Bajic V.B."/>
            <person name="Ryu T."/>
            <person name="Ravasi T."/>
            <person name="Bayer T."/>
            <person name="Micklem G."/>
            <person name="Kim H."/>
            <person name="Bhak J."/>
            <person name="Lajeunesse T.C."/>
            <person name="Voolstra C.R."/>
        </authorList>
    </citation>
    <scope>NUCLEOTIDE SEQUENCE [LARGE SCALE GENOMIC DNA]</scope>
    <source>
        <strain evidence="2 3">CCMP2467</strain>
    </source>
</reference>
<feature type="compositionally biased region" description="Basic and acidic residues" evidence="1">
    <location>
        <begin position="53"/>
        <end position="63"/>
    </location>
</feature>
<accession>A0A1Q9C9Y7</accession>
<comment type="caution">
    <text evidence="2">The sequence shown here is derived from an EMBL/GenBank/DDBJ whole genome shotgun (WGS) entry which is preliminary data.</text>
</comment>
<evidence type="ECO:0000256" key="1">
    <source>
        <dbReference type="SAM" id="MobiDB-lite"/>
    </source>
</evidence>
<gene>
    <name evidence="2" type="ORF">AK812_SmicGene40053</name>
</gene>